<dbReference type="InterPro" id="IPR001853">
    <property type="entry name" value="DSBA-like_thioredoxin_dom"/>
</dbReference>
<feature type="region of interest" description="Disordered" evidence="1">
    <location>
        <begin position="86"/>
        <end position="203"/>
    </location>
</feature>
<name>A0AAV9PEK3_9PEZI</name>
<dbReference type="EMBL" id="JAVRRT010000005">
    <property type="protein sequence ID" value="KAK5172010.1"/>
    <property type="molecule type" value="Genomic_DNA"/>
</dbReference>
<evidence type="ECO:0000259" key="2">
    <source>
        <dbReference type="PROSITE" id="PS50217"/>
    </source>
</evidence>
<keyword evidence="4" id="KW-1185">Reference proteome</keyword>
<evidence type="ECO:0000313" key="3">
    <source>
        <dbReference type="EMBL" id="KAK5172010.1"/>
    </source>
</evidence>
<dbReference type="InterPro" id="IPR004827">
    <property type="entry name" value="bZIP"/>
</dbReference>
<dbReference type="Gene3D" id="1.20.5.170">
    <property type="match status" value="1"/>
</dbReference>
<sequence length="558" mass="61532">MAATAAQPQVPFGLDASLGRGLDIGQPNAFSQYNKPNDSTNPLTSSSLGQTLAPPQQNVAQQWGSLTASGPLFPDVKSQPSLAVQVPAKAPPPAGSDGLSDTSVSPRQVQFNDEREQFDATLSSGGSRSTSAYSSPVKHKRIDSKASGATSSSSSNNSSADAAAAASDRSQRARNAANRRHSRAKEIKTENATQTPKDLEREKNRIAAAKCRRKKRAWTDALDAEYRSASAANAQMRREQRDLRDQLTFWRMLALQHTNNESNGCQCDAIQRYNTDQAYRAVIEALAATTGARIVWRPVLLGAIYRATNAPQGAAGSASDVFNPTKKAVTSKGFRRTLQRLQIPHNEPPRHPVKTTAALRLLYFVSDTDRPKLTHALFRAYWVERKNVIENSTLVEAVRSSGIAQADRVLEALADGSYEGPQQRQALETATDDAVQRGTPGVPAFWVPHEKWTDSQGQQQYGRLYWGQDRMQFVEAILMAGGDEKKVSSISKPLRSLEPRCARGQISEGEQVKLEFWYDFSSPWAFLGWTQLQRLQRQFGDRLSIEMKPFLLGILFRE</sequence>
<dbReference type="GeneID" id="89924993"/>
<proteinExistence type="predicted"/>
<dbReference type="GO" id="GO:0004602">
    <property type="term" value="F:glutathione peroxidase activity"/>
    <property type="evidence" value="ECO:0007669"/>
    <property type="project" value="TreeGrafter"/>
</dbReference>
<feature type="compositionally biased region" description="Low complexity" evidence="1">
    <location>
        <begin position="120"/>
        <end position="135"/>
    </location>
</feature>
<dbReference type="Pfam" id="PF01323">
    <property type="entry name" value="DSBA"/>
    <property type="match status" value="1"/>
</dbReference>
<dbReference type="SUPFAM" id="SSF52833">
    <property type="entry name" value="Thioredoxin-like"/>
    <property type="match status" value="2"/>
</dbReference>
<dbReference type="GO" id="GO:0006749">
    <property type="term" value="P:glutathione metabolic process"/>
    <property type="evidence" value="ECO:0007669"/>
    <property type="project" value="TreeGrafter"/>
</dbReference>
<evidence type="ECO:0000256" key="1">
    <source>
        <dbReference type="SAM" id="MobiDB-lite"/>
    </source>
</evidence>
<dbReference type="InterPro" id="IPR051924">
    <property type="entry name" value="GST_Kappa/NadH"/>
</dbReference>
<feature type="compositionally biased region" description="Polar residues" evidence="1">
    <location>
        <begin position="28"/>
        <end position="60"/>
    </location>
</feature>
<dbReference type="PANTHER" id="PTHR42943">
    <property type="entry name" value="GLUTATHIONE S-TRANSFERASE KAPPA"/>
    <property type="match status" value="1"/>
</dbReference>
<dbReference type="CDD" id="cd14687">
    <property type="entry name" value="bZIP_ATF2"/>
    <property type="match status" value="1"/>
</dbReference>
<protein>
    <recommendedName>
        <fullName evidence="2">BZIP domain-containing protein</fullName>
    </recommendedName>
</protein>
<feature type="compositionally biased region" description="Polar residues" evidence="1">
    <location>
        <begin position="99"/>
        <end position="111"/>
    </location>
</feature>
<feature type="domain" description="BZIP" evidence="2">
    <location>
        <begin position="194"/>
        <end position="257"/>
    </location>
</feature>
<comment type="caution">
    <text evidence="3">The sequence shown here is derived from an EMBL/GenBank/DDBJ whole genome shotgun (WGS) entry which is preliminary data.</text>
</comment>
<feature type="compositionally biased region" description="Low complexity" evidence="1">
    <location>
        <begin position="145"/>
        <end position="176"/>
    </location>
</feature>
<dbReference type="GO" id="GO:0005739">
    <property type="term" value="C:mitochondrion"/>
    <property type="evidence" value="ECO:0007669"/>
    <property type="project" value="TreeGrafter"/>
</dbReference>
<dbReference type="Proteomes" id="UP001337655">
    <property type="component" value="Unassembled WGS sequence"/>
</dbReference>
<dbReference type="Gene3D" id="3.40.30.10">
    <property type="entry name" value="Glutaredoxin"/>
    <property type="match status" value="2"/>
</dbReference>
<dbReference type="PANTHER" id="PTHR42943:SF2">
    <property type="entry name" value="GLUTATHIONE S-TRANSFERASE KAPPA 1"/>
    <property type="match status" value="1"/>
</dbReference>
<dbReference type="InterPro" id="IPR036249">
    <property type="entry name" value="Thioredoxin-like_sf"/>
</dbReference>
<dbReference type="PROSITE" id="PS50217">
    <property type="entry name" value="BZIP"/>
    <property type="match status" value="1"/>
</dbReference>
<gene>
    <name evidence="3" type="ORF">LTR77_003647</name>
</gene>
<dbReference type="GO" id="GO:0003700">
    <property type="term" value="F:DNA-binding transcription factor activity"/>
    <property type="evidence" value="ECO:0007669"/>
    <property type="project" value="InterPro"/>
</dbReference>
<dbReference type="AlphaFoldDB" id="A0AAV9PEK3"/>
<dbReference type="SUPFAM" id="SSF57959">
    <property type="entry name" value="Leucine zipper domain"/>
    <property type="match status" value="1"/>
</dbReference>
<dbReference type="GO" id="GO:0004364">
    <property type="term" value="F:glutathione transferase activity"/>
    <property type="evidence" value="ECO:0007669"/>
    <property type="project" value="TreeGrafter"/>
</dbReference>
<accession>A0AAV9PEK3</accession>
<organism evidence="3 4">
    <name type="scientific">Saxophila tyrrhenica</name>
    <dbReference type="NCBI Taxonomy" id="1690608"/>
    <lineage>
        <taxon>Eukaryota</taxon>
        <taxon>Fungi</taxon>
        <taxon>Dikarya</taxon>
        <taxon>Ascomycota</taxon>
        <taxon>Pezizomycotina</taxon>
        <taxon>Dothideomycetes</taxon>
        <taxon>Dothideomycetidae</taxon>
        <taxon>Mycosphaerellales</taxon>
        <taxon>Extremaceae</taxon>
        <taxon>Saxophila</taxon>
    </lineage>
</organism>
<feature type="region of interest" description="Disordered" evidence="1">
    <location>
        <begin position="1"/>
        <end position="60"/>
    </location>
</feature>
<dbReference type="RefSeq" id="XP_064660854.1">
    <property type="nucleotide sequence ID" value="XM_064800903.1"/>
</dbReference>
<evidence type="ECO:0000313" key="4">
    <source>
        <dbReference type="Proteomes" id="UP001337655"/>
    </source>
</evidence>
<dbReference type="GO" id="GO:0005777">
    <property type="term" value="C:peroxisome"/>
    <property type="evidence" value="ECO:0007669"/>
    <property type="project" value="TreeGrafter"/>
</dbReference>
<dbReference type="InterPro" id="IPR046347">
    <property type="entry name" value="bZIP_sf"/>
</dbReference>
<dbReference type="PROSITE" id="PS00036">
    <property type="entry name" value="BZIP_BASIC"/>
    <property type="match status" value="1"/>
</dbReference>
<dbReference type="SMART" id="SM00338">
    <property type="entry name" value="BRLZ"/>
    <property type="match status" value="1"/>
</dbReference>
<reference evidence="3 4" key="1">
    <citation type="submission" date="2023-08" db="EMBL/GenBank/DDBJ databases">
        <title>Black Yeasts Isolated from many extreme environments.</title>
        <authorList>
            <person name="Coleine C."/>
            <person name="Stajich J.E."/>
            <person name="Selbmann L."/>
        </authorList>
    </citation>
    <scope>NUCLEOTIDE SEQUENCE [LARGE SCALE GENOMIC DNA]</scope>
    <source>
        <strain evidence="3 4">CCFEE 5935</strain>
    </source>
</reference>